<dbReference type="EC" id="1.1.1.34" evidence="1"/>
<comment type="caution">
    <text evidence="1">The sequence shown here is derived from an EMBL/GenBank/DDBJ whole genome shotgun (WGS) entry which is preliminary data.</text>
</comment>
<dbReference type="Proteomes" id="UP001145114">
    <property type="component" value="Unassembled WGS sequence"/>
</dbReference>
<feature type="non-terminal residue" evidence="1">
    <location>
        <position position="423"/>
    </location>
</feature>
<accession>A0ACC1HB66</accession>
<reference evidence="1" key="1">
    <citation type="submission" date="2022-06" db="EMBL/GenBank/DDBJ databases">
        <title>Phylogenomic reconstructions and comparative analyses of Kickxellomycotina fungi.</title>
        <authorList>
            <person name="Reynolds N.K."/>
            <person name="Stajich J.E."/>
            <person name="Barry K."/>
            <person name="Grigoriev I.V."/>
            <person name="Crous P."/>
            <person name="Smith M.E."/>
        </authorList>
    </citation>
    <scope>NUCLEOTIDE SEQUENCE</scope>
    <source>
        <strain evidence="1">RSA 2271</strain>
    </source>
</reference>
<evidence type="ECO:0000313" key="2">
    <source>
        <dbReference type="Proteomes" id="UP001145114"/>
    </source>
</evidence>
<dbReference type="EMBL" id="JAMZIH010007200">
    <property type="protein sequence ID" value="KAJ1673245.1"/>
    <property type="molecule type" value="Genomic_DNA"/>
</dbReference>
<proteinExistence type="predicted"/>
<sequence length="423" mass="45949">MFLDLQIVGTTIRVASRRPFETIIACAVIVALACSALWRSIRYNDVFLTSNTDLPHRSISYVSSSFRPESLEPLSPSLRKAFSNDILGEHYRIFSVVIADPQAFSSSGILRADPARRIQKVHRDIPNMPVLIDGHDGSSVIRLRDVCAISSSSSSSDSIAIADRANDASNPLPTTDNPIATSHPCLSFSPIRDDVNIASSIPIDEAVDESMVYLTQNPRRGIHGHIMGAKSVILSYVLNVTSPSQLFLANRWEQGITEQLESLFDRAQAMGAVERWVADLSTNAWAVSVLFKLTWRTYDLIQEANAVQVLLELVSYTLTLFTFINVLSGMKKCGSRITLAFSIILSGFFAFAMCLFVTHCFGITINSVLLAETLPLLITCVGFDKALNLTRTVISEAASGCSSSSTSSPDVAADDSGDDNAAA</sequence>
<organism evidence="1 2">
    <name type="scientific">Spiromyces aspiralis</name>
    <dbReference type="NCBI Taxonomy" id="68401"/>
    <lineage>
        <taxon>Eukaryota</taxon>
        <taxon>Fungi</taxon>
        <taxon>Fungi incertae sedis</taxon>
        <taxon>Zoopagomycota</taxon>
        <taxon>Kickxellomycotina</taxon>
        <taxon>Kickxellomycetes</taxon>
        <taxon>Kickxellales</taxon>
        <taxon>Kickxellaceae</taxon>
        <taxon>Spiromyces</taxon>
    </lineage>
</organism>
<keyword evidence="2" id="KW-1185">Reference proteome</keyword>
<name>A0ACC1HB66_9FUNG</name>
<evidence type="ECO:0000313" key="1">
    <source>
        <dbReference type="EMBL" id="KAJ1673245.1"/>
    </source>
</evidence>
<protein>
    <submittedName>
        <fullName evidence="1">3-hydroxy-3-methylglutaryl-coenzyme A (HMG-CoA) reductase isozyme</fullName>
        <ecNumber evidence="1">1.1.1.34</ecNumber>
    </submittedName>
</protein>
<keyword evidence="1" id="KW-0560">Oxidoreductase</keyword>
<gene>
    <name evidence="1" type="primary">HMG1_2</name>
    <name evidence="1" type="ORF">EV182_005623</name>
</gene>